<dbReference type="GO" id="GO:0071630">
    <property type="term" value="P:nuclear protein quality control by the ubiquitin-proteasome system"/>
    <property type="evidence" value="ECO:0007669"/>
    <property type="project" value="InterPro"/>
</dbReference>
<sequence>MSVMKDITNLSSNLTASGHESSPERDIFVSLASPSSRKRTAKHVQESMQRFLQKSETLGSTSNEDEISEGEADGGVNSVFMTPETPNEGPPKVSKPKRKKLRLGGSPRSGSQSPALSVTLNGLTKAQLIGLLETLVAERHPDLEQELRSLIPEPDLTEFEEKLKRLQRNIYKSFPYTRYGSSRDAFCYRRVNTHLTTFKKECVAQGQILLNSQLWESTLNYVLMAWDYVEGMPDWDNPAHNKSKEQCFQALAVQCKKSLMKLKSSLSEDKCSGLLERMKTASELNNQIQPCVDQLTIMKSKF</sequence>
<dbReference type="GO" id="GO:0031144">
    <property type="term" value="P:proteasome localization"/>
    <property type="evidence" value="ECO:0007669"/>
    <property type="project" value="InterPro"/>
</dbReference>
<comment type="subcellular location">
    <subcellularLocation>
        <location evidence="1">Nucleus</location>
    </subcellularLocation>
</comment>
<evidence type="ECO:0000313" key="5">
    <source>
        <dbReference type="EMBL" id="PFX26661.1"/>
    </source>
</evidence>
<evidence type="ECO:0000256" key="1">
    <source>
        <dbReference type="ARBA" id="ARBA00004123"/>
    </source>
</evidence>
<gene>
    <name evidence="5" type="primary">cut8</name>
    <name evidence="5" type="ORF">AWC38_SpisGene8689</name>
</gene>
<comment type="similarity">
    <text evidence="2">Belongs to the cut8/STS1 family.</text>
</comment>
<organism evidence="5 6">
    <name type="scientific">Stylophora pistillata</name>
    <name type="common">Smooth cauliflower coral</name>
    <dbReference type="NCBI Taxonomy" id="50429"/>
    <lineage>
        <taxon>Eukaryota</taxon>
        <taxon>Metazoa</taxon>
        <taxon>Cnidaria</taxon>
        <taxon>Anthozoa</taxon>
        <taxon>Hexacorallia</taxon>
        <taxon>Scleractinia</taxon>
        <taxon>Astrocoeniina</taxon>
        <taxon>Pocilloporidae</taxon>
        <taxon>Stylophora</taxon>
    </lineage>
</organism>
<dbReference type="EMBL" id="LSMT01000121">
    <property type="protein sequence ID" value="PFX26661.1"/>
    <property type="molecule type" value="Genomic_DNA"/>
</dbReference>
<feature type="compositionally biased region" description="Polar residues" evidence="4">
    <location>
        <begin position="46"/>
        <end position="62"/>
    </location>
</feature>
<dbReference type="AlphaFoldDB" id="A0A2B4S9U8"/>
<dbReference type="Proteomes" id="UP000225706">
    <property type="component" value="Unassembled WGS sequence"/>
</dbReference>
<protein>
    <submittedName>
        <fullName evidence="5">Tethering factor for nuclear proteasome cut8</fullName>
    </submittedName>
</protein>
<reference evidence="6" key="1">
    <citation type="journal article" date="2017" name="bioRxiv">
        <title>Comparative analysis of the genomes of Stylophora pistillata and Acropora digitifera provides evidence for extensive differences between species of corals.</title>
        <authorList>
            <person name="Voolstra C.R."/>
            <person name="Li Y."/>
            <person name="Liew Y.J."/>
            <person name="Baumgarten S."/>
            <person name="Zoccola D."/>
            <person name="Flot J.-F."/>
            <person name="Tambutte S."/>
            <person name="Allemand D."/>
            <person name="Aranda M."/>
        </authorList>
    </citation>
    <scope>NUCLEOTIDE SEQUENCE [LARGE SCALE GENOMIC DNA]</scope>
</reference>
<feature type="compositionally biased region" description="Polar residues" evidence="4">
    <location>
        <begin position="8"/>
        <end position="20"/>
    </location>
</feature>
<dbReference type="Gene3D" id="1.20.58.1590">
    <property type="entry name" value="Tethering factor for nuclear proteasome Cut8/Sts1"/>
    <property type="match status" value="1"/>
</dbReference>
<dbReference type="GO" id="GO:0031965">
    <property type="term" value="C:nuclear membrane"/>
    <property type="evidence" value="ECO:0007669"/>
    <property type="project" value="TreeGrafter"/>
</dbReference>
<dbReference type="InterPro" id="IPR038422">
    <property type="entry name" value="Cut8/Sts1_sf"/>
</dbReference>
<feature type="region of interest" description="Disordered" evidence="4">
    <location>
        <begin position="1"/>
        <end position="116"/>
    </location>
</feature>
<accession>A0A2B4S9U8</accession>
<proteinExistence type="inferred from homology"/>
<name>A0A2B4S9U8_STYPI</name>
<keyword evidence="5" id="KW-0647">Proteasome</keyword>
<evidence type="ECO:0000313" key="6">
    <source>
        <dbReference type="Proteomes" id="UP000225706"/>
    </source>
</evidence>
<evidence type="ECO:0000256" key="2">
    <source>
        <dbReference type="ARBA" id="ARBA00006199"/>
    </source>
</evidence>
<dbReference type="PANTHER" id="PTHR28032:SF1">
    <property type="entry name" value="FI02826P"/>
    <property type="match status" value="1"/>
</dbReference>
<dbReference type="GO" id="GO:0070628">
    <property type="term" value="F:proteasome binding"/>
    <property type="evidence" value="ECO:0007669"/>
    <property type="project" value="TreeGrafter"/>
</dbReference>
<feature type="compositionally biased region" description="Acidic residues" evidence="4">
    <location>
        <begin position="63"/>
        <end position="72"/>
    </location>
</feature>
<dbReference type="InterPro" id="IPR013868">
    <property type="entry name" value="Cut8/Sts1_fam"/>
</dbReference>
<dbReference type="Pfam" id="PF08559">
    <property type="entry name" value="Cut8"/>
    <property type="match status" value="1"/>
</dbReference>
<evidence type="ECO:0000256" key="4">
    <source>
        <dbReference type="SAM" id="MobiDB-lite"/>
    </source>
</evidence>
<keyword evidence="3" id="KW-0539">Nucleus</keyword>
<comment type="caution">
    <text evidence="5">The sequence shown here is derived from an EMBL/GenBank/DDBJ whole genome shotgun (WGS) entry which is preliminary data.</text>
</comment>
<dbReference type="OrthoDB" id="10061064at2759"/>
<dbReference type="PANTHER" id="PTHR28032">
    <property type="entry name" value="FI02826P"/>
    <property type="match status" value="1"/>
</dbReference>
<dbReference type="GO" id="GO:0000502">
    <property type="term" value="C:proteasome complex"/>
    <property type="evidence" value="ECO:0007669"/>
    <property type="project" value="UniProtKB-KW"/>
</dbReference>
<evidence type="ECO:0000256" key="3">
    <source>
        <dbReference type="ARBA" id="ARBA00023242"/>
    </source>
</evidence>
<keyword evidence="6" id="KW-1185">Reference proteome</keyword>